<dbReference type="Proteomes" id="UP000078348">
    <property type="component" value="Unassembled WGS sequence"/>
</dbReference>
<gene>
    <name evidence="1" type="ORF">AV274_5389</name>
</gene>
<protein>
    <submittedName>
        <fullName evidence="1">Uncharacterized protein</fullName>
    </submittedName>
</protein>
<comment type="caution">
    <text evidence="1">The sequence shown here is derived from an EMBL/GenBank/DDBJ whole genome shotgun (WGS) entry which is preliminary data.</text>
</comment>
<sequence>MLSGIGDGRELLLQAKQSRSYSIDIHSQFSNNTGLFKKNLVIGKRKYCITGFYYHLLLSFPNFFPSFSLSSSYRDIVVWIVDASRRGNAVLFEGNNELADAIYNQRYYHYSRKCLHTLLSGIAPWIPLIVVVTNQNGSECMSNEEVIRCLRLWREHRIWRLYSFDGSEEAVNTLYTHCTNELHRLLFRLANASL</sequence>
<proteinExistence type="predicted"/>
<keyword evidence="2" id="KW-1185">Reference proteome</keyword>
<evidence type="ECO:0000313" key="1">
    <source>
        <dbReference type="EMBL" id="OAO12930.1"/>
    </source>
</evidence>
<evidence type="ECO:0000313" key="2">
    <source>
        <dbReference type="Proteomes" id="UP000078348"/>
    </source>
</evidence>
<accession>A0A196S7A0</accession>
<name>A0A196S7A0_BLAHN</name>
<reference evidence="1 2" key="1">
    <citation type="submission" date="2016-05" db="EMBL/GenBank/DDBJ databases">
        <title>Nuclear genome of Blastocystis sp. subtype 1 NandII.</title>
        <authorList>
            <person name="Gentekaki E."/>
            <person name="Curtis B."/>
            <person name="Stairs C."/>
            <person name="Eme L."/>
            <person name="Herman E."/>
            <person name="Klimes V."/>
            <person name="Arias M.C."/>
            <person name="Elias M."/>
            <person name="Hilliou F."/>
            <person name="Klute M."/>
            <person name="Malik S.-B."/>
            <person name="Pightling A."/>
            <person name="Rachubinski R."/>
            <person name="Salas D."/>
            <person name="Schlacht A."/>
            <person name="Suga H."/>
            <person name="Archibald J."/>
            <person name="Ball S.G."/>
            <person name="Clark G."/>
            <person name="Dacks J."/>
            <person name="Van Der Giezen M."/>
            <person name="Tsaousis A."/>
            <person name="Roger A."/>
        </authorList>
    </citation>
    <scope>NUCLEOTIDE SEQUENCE [LARGE SCALE GENOMIC DNA]</scope>
    <source>
        <strain evidence="2">ATCC 50177 / NandII</strain>
    </source>
</reference>
<dbReference type="AlphaFoldDB" id="A0A196S7A0"/>
<organism evidence="1 2">
    <name type="scientific">Blastocystis sp. subtype 1 (strain ATCC 50177 / NandII)</name>
    <dbReference type="NCBI Taxonomy" id="478820"/>
    <lineage>
        <taxon>Eukaryota</taxon>
        <taxon>Sar</taxon>
        <taxon>Stramenopiles</taxon>
        <taxon>Bigyra</taxon>
        <taxon>Opalozoa</taxon>
        <taxon>Opalinata</taxon>
        <taxon>Blastocystidae</taxon>
        <taxon>Blastocystis</taxon>
    </lineage>
</organism>
<dbReference type="EMBL" id="LXWW01000494">
    <property type="protein sequence ID" value="OAO12930.1"/>
    <property type="molecule type" value="Genomic_DNA"/>
</dbReference>